<evidence type="ECO:0000259" key="18">
    <source>
        <dbReference type="PROSITE" id="PS51346"/>
    </source>
</evidence>
<dbReference type="SMART" id="SM00770">
    <property type="entry name" value="Zn_dep_PLPC"/>
    <property type="match status" value="1"/>
</dbReference>
<dbReference type="InterPro" id="IPR029002">
    <property type="entry name" value="PLPC/GPLD1"/>
</dbReference>
<dbReference type="PROSITE" id="PS00384">
    <property type="entry name" value="PROKAR_ZN_DEPEND_PLPC_1"/>
    <property type="match status" value="1"/>
</dbReference>
<dbReference type="EMBL" id="JAUSWG010000009">
    <property type="protein sequence ID" value="MDQ0557103.1"/>
    <property type="molecule type" value="Genomic_DNA"/>
</dbReference>
<evidence type="ECO:0000256" key="16">
    <source>
        <dbReference type="SAM" id="SignalP"/>
    </source>
</evidence>
<evidence type="ECO:0000256" key="1">
    <source>
        <dbReference type="ARBA" id="ARBA00001913"/>
    </source>
</evidence>
<evidence type="ECO:0000313" key="19">
    <source>
        <dbReference type="EMBL" id="MDQ0557103.1"/>
    </source>
</evidence>
<evidence type="ECO:0000256" key="8">
    <source>
        <dbReference type="ARBA" id="ARBA00022735"/>
    </source>
</evidence>
<keyword evidence="5" id="KW-0800">Toxin</keyword>
<keyword evidence="8" id="KW-0354">Hemolysis</keyword>
<keyword evidence="20" id="KW-1185">Reference proteome</keyword>
<dbReference type="InterPro" id="IPR036392">
    <property type="entry name" value="PLAT/LH2_dom_sf"/>
</dbReference>
<comment type="caution">
    <text evidence="19">The sequence shown here is derived from an EMBL/GenBank/DDBJ whole genome shotgun (WGS) entry which is preliminary data.</text>
</comment>
<accession>A0ABU0N1Q6</accession>
<feature type="signal peptide" evidence="16">
    <location>
        <begin position="1"/>
        <end position="26"/>
    </location>
</feature>
<keyword evidence="13" id="KW-0843">Virulence</keyword>
<dbReference type="PRINTS" id="PR00479">
    <property type="entry name" value="PRPHPHLPASEC"/>
</dbReference>
<dbReference type="Gene3D" id="2.60.60.20">
    <property type="entry name" value="PLAT/LH2 domain"/>
    <property type="match status" value="1"/>
</dbReference>
<proteinExistence type="predicted"/>
<evidence type="ECO:0000313" key="20">
    <source>
        <dbReference type="Proteomes" id="UP001232584"/>
    </source>
</evidence>
<dbReference type="RefSeq" id="WP_307507722.1">
    <property type="nucleotide sequence ID" value="NZ_BAAACE010000012.1"/>
</dbReference>
<evidence type="ECO:0000256" key="5">
    <source>
        <dbReference type="ARBA" id="ARBA00022656"/>
    </source>
</evidence>
<evidence type="ECO:0000256" key="13">
    <source>
        <dbReference type="ARBA" id="ARBA00023026"/>
    </source>
</evidence>
<dbReference type="InterPro" id="IPR001024">
    <property type="entry name" value="PLAT/LH2_dom"/>
</dbReference>
<dbReference type="SUPFAM" id="SSF49723">
    <property type="entry name" value="Lipase/lipooxygenase domain (PLAT/LH2 domain)"/>
    <property type="match status" value="1"/>
</dbReference>
<dbReference type="Pfam" id="PF01477">
    <property type="entry name" value="PLAT"/>
    <property type="match status" value="1"/>
</dbReference>
<comment type="catalytic activity">
    <reaction evidence="15">
        <text>a 1,2-diacyl-sn-glycero-3-phosphocholine + H2O = phosphocholine + a 1,2-diacyl-sn-glycerol + H(+)</text>
        <dbReference type="Rhea" id="RHEA:10604"/>
        <dbReference type="ChEBI" id="CHEBI:15377"/>
        <dbReference type="ChEBI" id="CHEBI:15378"/>
        <dbReference type="ChEBI" id="CHEBI:17815"/>
        <dbReference type="ChEBI" id="CHEBI:57643"/>
        <dbReference type="ChEBI" id="CHEBI:295975"/>
        <dbReference type="EC" id="3.1.4.3"/>
    </reaction>
</comment>
<feature type="domain" description="PLAT" evidence="17">
    <location>
        <begin position="285"/>
        <end position="401"/>
    </location>
</feature>
<evidence type="ECO:0000259" key="17">
    <source>
        <dbReference type="PROSITE" id="PS50095"/>
    </source>
</evidence>
<evidence type="ECO:0000256" key="10">
    <source>
        <dbReference type="ARBA" id="ARBA00022833"/>
    </source>
</evidence>
<organism evidence="19 20">
    <name type="scientific">Paraclostridium ghonii</name>
    <dbReference type="NCBI Taxonomy" id="29358"/>
    <lineage>
        <taxon>Bacteria</taxon>
        <taxon>Bacillati</taxon>
        <taxon>Bacillota</taxon>
        <taxon>Clostridia</taxon>
        <taxon>Peptostreptococcales</taxon>
        <taxon>Peptostreptococcaceae</taxon>
        <taxon>Paraclostridium</taxon>
    </lineage>
</organism>
<evidence type="ECO:0000256" key="15">
    <source>
        <dbReference type="ARBA" id="ARBA00047492"/>
    </source>
</evidence>
<keyword evidence="6" id="KW-0479">Metal-binding</keyword>
<keyword evidence="10" id="KW-0862">Zinc</keyword>
<dbReference type="InterPro" id="IPR008947">
    <property type="entry name" value="PLipase_C/P1_nuclease_dom_sf"/>
</dbReference>
<evidence type="ECO:0000256" key="2">
    <source>
        <dbReference type="ARBA" id="ARBA00012018"/>
    </source>
</evidence>
<feature type="domain" description="Zn-dependent PLC" evidence="18">
    <location>
        <begin position="24"/>
        <end position="280"/>
    </location>
</feature>
<dbReference type="CDD" id="cd11009">
    <property type="entry name" value="Zn_dep_PLPC"/>
    <property type="match status" value="1"/>
</dbReference>
<evidence type="ECO:0000256" key="3">
    <source>
        <dbReference type="ARBA" id="ARBA00018391"/>
    </source>
</evidence>
<keyword evidence="12" id="KW-0204">Cytolysis</keyword>
<evidence type="ECO:0000256" key="11">
    <source>
        <dbReference type="ARBA" id="ARBA00022837"/>
    </source>
</evidence>
<dbReference type="SUPFAM" id="SSF48537">
    <property type="entry name" value="Phospholipase C/P1 nuclease"/>
    <property type="match status" value="1"/>
</dbReference>
<reference evidence="19 20" key="1">
    <citation type="submission" date="2023-07" db="EMBL/GenBank/DDBJ databases">
        <title>Genomic Encyclopedia of Type Strains, Phase IV (KMG-IV): sequencing the most valuable type-strain genomes for metagenomic binning, comparative biology and taxonomic classification.</title>
        <authorList>
            <person name="Goeker M."/>
        </authorList>
    </citation>
    <scope>NUCLEOTIDE SEQUENCE [LARGE SCALE GENOMIC DNA]</scope>
    <source>
        <strain evidence="19 20">DSM 15049</strain>
    </source>
</reference>
<dbReference type="GO" id="GO:0034480">
    <property type="term" value="F:phosphatidylcholine phospholipase C activity"/>
    <property type="evidence" value="ECO:0007669"/>
    <property type="project" value="UniProtKB-EC"/>
</dbReference>
<keyword evidence="4" id="KW-0964">Secreted</keyword>
<protein>
    <recommendedName>
        <fullName evidence="3">Phospholipase C</fullName>
        <ecNumber evidence="2">3.1.4.3</ecNumber>
    </recommendedName>
    <alternativeName>
        <fullName evidence="14">Phosphatidylcholine cholinephosphohydrolase</fullName>
    </alternativeName>
</protein>
<dbReference type="PROSITE" id="PS50095">
    <property type="entry name" value="PLAT"/>
    <property type="match status" value="1"/>
</dbReference>
<evidence type="ECO:0000256" key="7">
    <source>
        <dbReference type="ARBA" id="ARBA00022729"/>
    </source>
</evidence>
<dbReference type="PROSITE" id="PS51346">
    <property type="entry name" value="PROKAR_ZN_DEPEND_PLPC_2"/>
    <property type="match status" value="1"/>
</dbReference>
<keyword evidence="11" id="KW-0106">Calcium</keyword>
<dbReference type="Proteomes" id="UP001232584">
    <property type="component" value="Unassembled WGS sequence"/>
</dbReference>
<keyword evidence="7 16" id="KW-0732">Signal</keyword>
<dbReference type="EC" id="3.1.4.3" evidence="2"/>
<comment type="cofactor">
    <cofactor evidence="1">
        <name>Ca(2+)</name>
        <dbReference type="ChEBI" id="CHEBI:29108"/>
    </cofactor>
</comment>
<name>A0ABU0N1Q6_9FIRM</name>
<evidence type="ECO:0000256" key="6">
    <source>
        <dbReference type="ARBA" id="ARBA00022723"/>
    </source>
</evidence>
<dbReference type="InterPro" id="IPR001531">
    <property type="entry name" value="Zn_PLipaseC"/>
</dbReference>
<evidence type="ECO:0000256" key="12">
    <source>
        <dbReference type="ARBA" id="ARBA00022852"/>
    </source>
</evidence>
<evidence type="ECO:0000256" key="14">
    <source>
        <dbReference type="ARBA" id="ARBA00031285"/>
    </source>
</evidence>
<keyword evidence="9 19" id="KW-0378">Hydrolase</keyword>
<dbReference type="Pfam" id="PF00882">
    <property type="entry name" value="Zn_dep_PLPC"/>
    <property type="match status" value="1"/>
</dbReference>
<sequence>MKVLKKVSNILCVLGLCTLMGGTSYAWDGKKDGSGTHGLIVEQGLNMIKNDLSGKESQEFDENLYYLFKYSNNLKLGSTYPDFDPNAYKLYQDHFYDPDTGNNFTVDNKWYLSYKIEHTAETQVRKFTALAKNEWEKGNYKEAAYLLGQAMHYLGDINNPYHASNVTAVDFEGVNLPGHIEYERFVENKKNNYALDTSGGETTSGVYKEAMENPNFNNWMTQNSVKYAKKAKDLYKFSTMSNSNEDWDYSGREAVKNSQLCTAGFLYRFINEVSGNSGKVDTLSNEFNLVLKTADNQYAGTNDNVYFGFETNDGKRFQWKLDNPGDDFERNQIDSYILKINNGEKVDTNNISKYWITKEKVTAVSDDWELSNFKLISNSNVILEKDANKIFKGNETYYINK</sequence>
<gene>
    <name evidence="19" type="ORF">QOZ92_002221</name>
</gene>
<evidence type="ECO:0000256" key="9">
    <source>
        <dbReference type="ARBA" id="ARBA00022801"/>
    </source>
</evidence>
<dbReference type="Gene3D" id="1.10.575.10">
    <property type="entry name" value="P1 Nuclease"/>
    <property type="match status" value="1"/>
</dbReference>
<evidence type="ECO:0000256" key="4">
    <source>
        <dbReference type="ARBA" id="ARBA00022525"/>
    </source>
</evidence>
<feature type="chain" id="PRO_5045291055" description="Phospholipase C" evidence="16">
    <location>
        <begin position="27"/>
        <end position="401"/>
    </location>
</feature>